<feature type="region of interest" description="Disordered" evidence="1">
    <location>
        <begin position="415"/>
        <end position="439"/>
    </location>
</feature>
<dbReference type="EMBL" id="JAEVFJ010000001">
    <property type="protein sequence ID" value="KAH8107741.1"/>
    <property type="molecule type" value="Genomic_DNA"/>
</dbReference>
<feature type="domain" description="Protein kinase" evidence="2">
    <location>
        <begin position="1"/>
        <end position="305"/>
    </location>
</feature>
<protein>
    <recommendedName>
        <fullName evidence="2">Protein kinase domain-containing protein</fullName>
    </recommendedName>
</protein>
<gene>
    <name evidence="3" type="ORF">BXZ70DRAFT_884754</name>
</gene>
<keyword evidence="4" id="KW-1185">Reference proteome</keyword>
<dbReference type="GO" id="GO:0005634">
    <property type="term" value="C:nucleus"/>
    <property type="evidence" value="ECO:0007669"/>
    <property type="project" value="TreeGrafter"/>
</dbReference>
<organism evidence="3 4">
    <name type="scientific">Cristinia sonorae</name>
    <dbReference type="NCBI Taxonomy" id="1940300"/>
    <lineage>
        <taxon>Eukaryota</taxon>
        <taxon>Fungi</taxon>
        <taxon>Dikarya</taxon>
        <taxon>Basidiomycota</taxon>
        <taxon>Agaricomycotina</taxon>
        <taxon>Agaricomycetes</taxon>
        <taxon>Agaricomycetidae</taxon>
        <taxon>Agaricales</taxon>
        <taxon>Pleurotineae</taxon>
        <taxon>Stephanosporaceae</taxon>
        <taxon>Cristinia</taxon>
    </lineage>
</organism>
<name>A0A8K0UXP5_9AGAR</name>
<dbReference type="GO" id="GO:0004674">
    <property type="term" value="F:protein serine/threonine kinase activity"/>
    <property type="evidence" value="ECO:0007669"/>
    <property type="project" value="TreeGrafter"/>
</dbReference>
<dbReference type="GO" id="GO:0005524">
    <property type="term" value="F:ATP binding"/>
    <property type="evidence" value="ECO:0007669"/>
    <property type="project" value="InterPro"/>
</dbReference>
<dbReference type="AlphaFoldDB" id="A0A8K0UXP5"/>
<feature type="domain" description="Protein kinase" evidence="2">
    <location>
        <begin position="447"/>
        <end position="793"/>
    </location>
</feature>
<proteinExistence type="predicted"/>
<dbReference type="PANTHER" id="PTHR44167">
    <property type="entry name" value="OVARIAN-SPECIFIC SERINE/THREONINE-PROTEIN KINASE LOK-RELATED"/>
    <property type="match status" value="1"/>
</dbReference>
<evidence type="ECO:0000313" key="4">
    <source>
        <dbReference type="Proteomes" id="UP000813824"/>
    </source>
</evidence>
<feature type="compositionally biased region" description="Polar residues" evidence="1">
    <location>
        <begin position="430"/>
        <end position="439"/>
    </location>
</feature>
<reference evidence="3" key="1">
    <citation type="journal article" date="2021" name="New Phytol.">
        <title>Evolutionary innovations through gain and loss of genes in the ectomycorrhizal Boletales.</title>
        <authorList>
            <person name="Wu G."/>
            <person name="Miyauchi S."/>
            <person name="Morin E."/>
            <person name="Kuo A."/>
            <person name="Drula E."/>
            <person name="Varga T."/>
            <person name="Kohler A."/>
            <person name="Feng B."/>
            <person name="Cao Y."/>
            <person name="Lipzen A."/>
            <person name="Daum C."/>
            <person name="Hundley H."/>
            <person name="Pangilinan J."/>
            <person name="Johnson J."/>
            <person name="Barry K."/>
            <person name="LaButti K."/>
            <person name="Ng V."/>
            <person name="Ahrendt S."/>
            <person name="Min B."/>
            <person name="Choi I.G."/>
            <person name="Park H."/>
            <person name="Plett J.M."/>
            <person name="Magnuson J."/>
            <person name="Spatafora J.W."/>
            <person name="Nagy L.G."/>
            <person name="Henrissat B."/>
            <person name="Grigoriev I.V."/>
            <person name="Yang Z.L."/>
            <person name="Xu J."/>
            <person name="Martin F.M."/>
        </authorList>
    </citation>
    <scope>NUCLEOTIDE SEQUENCE</scope>
    <source>
        <strain evidence="3">KKN 215</strain>
    </source>
</reference>
<dbReference type="InterPro" id="IPR000719">
    <property type="entry name" value="Prot_kinase_dom"/>
</dbReference>
<sequence length="847" mass="97556">MRGETFWRDHQPWLEERGYMLRPRYHPGWVASWKSTGESPFECEDGAAYIFPQIMDGTRISDGEMVLFKKIIRSKHPYEVEISQMFSREPLRSHPRNHCVPILEVLDSPHEPGVTLIVLPLLREYDDPPFETLGEAVEFFRQIFEFMHQCHVAHRDCMFLNIMMDPRPMFPKMYHPVNTVLTRDHQDLVGHYSRTFRPVKYYLIDFGISRVYDASETSPREHPIFGGDKSVPEFQYSIDPCDPFATDVYYIGNVVRARFMTVRSFRIISSAKYKFMTSLIDDMVQDDPSKRPTMDEVVDRFEKLYKALPSSALRSRFSGEGKRGINYSLHCSHVLIPSACPSFTCGVGAVRDITPLSVSNKYPRNIATTSIVSYSLICCACHEHQSPCWSSLVATVLGRYIGPPGKVLTTASVSRRVPSPPRGQRMSFPAANSSRASHNVASSTDSLRAPYNDCNGAPGSLRRAATRFRFKSPTSNLWWTEEEFWRDHQSWLEERGYMLRPRYLPGWVASWKSTGESPFACEDGAMNMLPQVMDGTRISDGEMVLFKKILRSKHPYEVEISQMFSREPLRSHPRNHCVPILEVMDSPHEPGVTLIVLPLLRAYDSPAFETLGEAVEFFHQIFEGLQFMHQCHVAHRDCMFLNIMMDPRPMFPKMYHPVDTVLTRDYQDLVGNYSRTFRPVKYYLIDFGISRVYDASETSPREHPIFGGDKSVPEFQYSIDPCDPFATDVYYIGNVVRARFMTVRSFRIISSLCRFLIIAKYKFMTSLIDDMVQDDPSKRPTMDEVVDRFEKLYKALPSSALRSRFSGEGKRGIVRPLYHLVLNTIYGLMGRKALPRPPEYPLHTFSC</sequence>
<dbReference type="PROSITE" id="PS50011">
    <property type="entry name" value="PROTEIN_KINASE_DOM"/>
    <property type="match status" value="2"/>
</dbReference>
<dbReference type="PANTHER" id="PTHR44167:SF24">
    <property type="entry name" value="SERINE_THREONINE-PROTEIN KINASE CHK2"/>
    <property type="match status" value="1"/>
</dbReference>
<evidence type="ECO:0000313" key="3">
    <source>
        <dbReference type="EMBL" id="KAH8107741.1"/>
    </source>
</evidence>
<evidence type="ECO:0000256" key="1">
    <source>
        <dbReference type="SAM" id="MobiDB-lite"/>
    </source>
</evidence>
<dbReference type="Gene3D" id="1.10.510.10">
    <property type="entry name" value="Transferase(Phosphotransferase) domain 1"/>
    <property type="match status" value="2"/>
</dbReference>
<dbReference type="Proteomes" id="UP000813824">
    <property type="component" value="Unassembled WGS sequence"/>
</dbReference>
<evidence type="ECO:0000259" key="2">
    <source>
        <dbReference type="PROSITE" id="PS50011"/>
    </source>
</evidence>
<dbReference type="SMART" id="SM00220">
    <property type="entry name" value="S_TKc"/>
    <property type="match status" value="1"/>
</dbReference>
<dbReference type="InterPro" id="IPR011009">
    <property type="entry name" value="Kinase-like_dom_sf"/>
</dbReference>
<dbReference type="SUPFAM" id="SSF56112">
    <property type="entry name" value="Protein kinase-like (PK-like)"/>
    <property type="match status" value="2"/>
</dbReference>
<dbReference type="OrthoDB" id="5987198at2759"/>
<accession>A0A8K0UXP5</accession>
<comment type="caution">
    <text evidence="3">The sequence shown here is derived from an EMBL/GenBank/DDBJ whole genome shotgun (WGS) entry which is preliminary data.</text>
</comment>
<dbReference type="GO" id="GO:0044773">
    <property type="term" value="P:mitotic DNA damage checkpoint signaling"/>
    <property type="evidence" value="ECO:0007669"/>
    <property type="project" value="TreeGrafter"/>
</dbReference>